<dbReference type="GO" id="GO:0140096">
    <property type="term" value="F:catalytic activity, acting on a protein"/>
    <property type="evidence" value="ECO:0007669"/>
    <property type="project" value="UniProtKB-ARBA"/>
</dbReference>
<dbReference type="Pfam" id="PF03484">
    <property type="entry name" value="B5"/>
    <property type="match status" value="1"/>
</dbReference>
<dbReference type="InterPro" id="IPR036690">
    <property type="entry name" value="Fdx_antiC-bd_sf"/>
</dbReference>
<feature type="domain" description="FDX-ACB" evidence="18">
    <location>
        <begin position="709"/>
        <end position="802"/>
    </location>
</feature>
<dbReference type="FunFam" id="3.50.40.10:FF:000001">
    <property type="entry name" value="Phenylalanine--tRNA ligase beta subunit"/>
    <property type="match status" value="1"/>
</dbReference>
<dbReference type="InterPro" id="IPR020825">
    <property type="entry name" value="Phe-tRNA_synthase-like_B3/B4"/>
</dbReference>
<dbReference type="SMART" id="SM00896">
    <property type="entry name" value="FDX-ACB"/>
    <property type="match status" value="1"/>
</dbReference>
<proteinExistence type="inferred from homology"/>
<dbReference type="InterPro" id="IPR005146">
    <property type="entry name" value="B3/B4_tRNA-bd"/>
</dbReference>
<dbReference type="Pfam" id="PF03147">
    <property type="entry name" value="FDX-ACB"/>
    <property type="match status" value="1"/>
</dbReference>
<feature type="binding site" evidence="15">
    <location>
        <position position="465"/>
    </location>
    <ligand>
        <name>Mg(2+)</name>
        <dbReference type="ChEBI" id="CHEBI:18420"/>
        <note>shared with alpha subunit</note>
    </ligand>
</feature>
<dbReference type="Proteomes" id="UP000298347">
    <property type="component" value="Unassembled WGS sequence"/>
</dbReference>
<dbReference type="InterPro" id="IPR012340">
    <property type="entry name" value="NA-bd_OB-fold"/>
</dbReference>
<dbReference type="FunFam" id="3.30.70.380:FF:000001">
    <property type="entry name" value="Phenylalanine--tRNA ligase beta subunit"/>
    <property type="match status" value="1"/>
</dbReference>
<comment type="cofactor">
    <cofactor evidence="15">
        <name>Mg(2+)</name>
        <dbReference type="ChEBI" id="CHEBI:18420"/>
    </cofactor>
    <text evidence="15">Binds 2 magnesium ions per tetramer.</text>
</comment>
<dbReference type="Gene3D" id="3.30.70.380">
    <property type="entry name" value="Ferrodoxin-fold anticodon-binding domain"/>
    <property type="match status" value="1"/>
</dbReference>
<dbReference type="InterPro" id="IPR009061">
    <property type="entry name" value="DNA-bd_dom_put_sf"/>
</dbReference>
<evidence type="ECO:0000256" key="9">
    <source>
        <dbReference type="ARBA" id="ARBA00022840"/>
    </source>
</evidence>
<evidence type="ECO:0000256" key="7">
    <source>
        <dbReference type="ARBA" id="ARBA00022723"/>
    </source>
</evidence>
<dbReference type="EMBL" id="SRJD01000003">
    <property type="protein sequence ID" value="TGA99399.1"/>
    <property type="molecule type" value="Genomic_DNA"/>
</dbReference>
<dbReference type="EC" id="6.1.1.20" evidence="15"/>
<feature type="domain" description="TRNA-binding" evidence="17">
    <location>
        <begin position="40"/>
        <end position="152"/>
    </location>
</feature>
<dbReference type="SMART" id="SM00873">
    <property type="entry name" value="B3_4"/>
    <property type="match status" value="1"/>
</dbReference>
<dbReference type="SUPFAM" id="SSF46955">
    <property type="entry name" value="Putative DNA-binding domain"/>
    <property type="match status" value="1"/>
</dbReference>
<dbReference type="FunFam" id="3.30.930.10:FF:000022">
    <property type="entry name" value="Phenylalanine--tRNA ligase beta subunit"/>
    <property type="match status" value="1"/>
</dbReference>
<keyword evidence="10 15" id="KW-0460">Magnesium</keyword>
<evidence type="ECO:0000256" key="6">
    <source>
        <dbReference type="ARBA" id="ARBA00022598"/>
    </source>
</evidence>
<evidence type="ECO:0000256" key="14">
    <source>
        <dbReference type="ARBA" id="ARBA00049255"/>
    </source>
</evidence>
<dbReference type="GO" id="GO:0009328">
    <property type="term" value="C:phenylalanine-tRNA ligase complex"/>
    <property type="evidence" value="ECO:0007669"/>
    <property type="project" value="TreeGrafter"/>
</dbReference>
<evidence type="ECO:0000313" key="21">
    <source>
        <dbReference type="Proteomes" id="UP000298347"/>
    </source>
</evidence>
<feature type="domain" description="B5" evidence="19">
    <location>
        <begin position="406"/>
        <end position="481"/>
    </location>
</feature>
<keyword evidence="8 15" id="KW-0547">Nucleotide-binding</keyword>
<dbReference type="SUPFAM" id="SSF55681">
    <property type="entry name" value="Class II aaRS and biotin synthetases"/>
    <property type="match status" value="1"/>
</dbReference>
<keyword evidence="5 16" id="KW-0820">tRNA-binding</keyword>
<dbReference type="PANTHER" id="PTHR10947">
    <property type="entry name" value="PHENYLALANYL-TRNA SYNTHETASE BETA CHAIN AND LEUCINE-RICH REPEAT-CONTAINING PROTEIN 47"/>
    <property type="match status" value="1"/>
</dbReference>
<dbReference type="SUPFAM" id="SSF50249">
    <property type="entry name" value="Nucleic acid-binding proteins"/>
    <property type="match status" value="1"/>
</dbReference>
<dbReference type="NCBIfam" id="NF045760">
    <property type="entry name" value="YtpR"/>
    <property type="match status" value="1"/>
</dbReference>
<keyword evidence="7 15" id="KW-0479">Metal-binding</keyword>
<keyword evidence="13 15" id="KW-0030">Aminoacyl-tRNA synthetase</keyword>
<evidence type="ECO:0000256" key="10">
    <source>
        <dbReference type="ARBA" id="ARBA00022842"/>
    </source>
</evidence>
<dbReference type="InterPro" id="IPR005121">
    <property type="entry name" value="Fdx_antiC-bd"/>
</dbReference>
<evidence type="ECO:0000256" key="8">
    <source>
        <dbReference type="ARBA" id="ARBA00022741"/>
    </source>
</evidence>
<dbReference type="GO" id="GO:0000049">
    <property type="term" value="F:tRNA binding"/>
    <property type="evidence" value="ECO:0007669"/>
    <property type="project" value="UniProtKB-UniRule"/>
</dbReference>
<dbReference type="RefSeq" id="WP_135347423.1">
    <property type="nucleotide sequence ID" value="NZ_SRJD01000003.1"/>
</dbReference>
<evidence type="ECO:0000256" key="12">
    <source>
        <dbReference type="ARBA" id="ARBA00022917"/>
    </source>
</evidence>
<keyword evidence="21" id="KW-1185">Reference proteome</keyword>
<evidence type="ECO:0000256" key="11">
    <source>
        <dbReference type="ARBA" id="ARBA00022884"/>
    </source>
</evidence>
<dbReference type="Pfam" id="PF17759">
    <property type="entry name" value="tRNA_synthFbeta"/>
    <property type="match status" value="1"/>
</dbReference>
<evidence type="ECO:0000259" key="18">
    <source>
        <dbReference type="PROSITE" id="PS51447"/>
    </source>
</evidence>
<feature type="binding site" evidence="15">
    <location>
        <position position="469"/>
    </location>
    <ligand>
        <name>Mg(2+)</name>
        <dbReference type="ChEBI" id="CHEBI:18420"/>
        <note>shared with alpha subunit</note>
    </ligand>
</feature>
<evidence type="ECO:0000256" key="16">
    <source>
        <dbReference type="PROSITE-ProRule" id="PRU00209"/>
    </source>
</evidence>
<protein>
    <recommendedName>
        <fullName evidence="15">Phenylalanine--tRNA ligase beta subunit</fullName>
        <ecNumber evidence="15">6.1.1.20</ecNumber>
    </recommendedName>
    <alternativeName>
        <fullName evidence="15">Phenylalanyl-tRNA synthetase beta subunit</fullName>
        <shortName evidence="15">PheRS</shortName>
    </alternativeName>
</protein>
<dbReference type="FunFam" id="2.40.50.140:FF:000045">
    <property type="entry name" value="Phenylalanine--tRNA ligase beta subunit"/>
    <property type="match status" value="1"/>
</dbReference>
<dbReference type="AlphaFoldDB" id="A0A4Z0GQL7"/>
<comment type="similarity">
    <text evidence="2 15">Belongs to the phenylalanyl-tRNA synthetase beta subunit family. Type 1 subfamily.</text>
</comment>
<evidence type="ECO:0000256" key="4">
    <source>
        <dbReference type="ARBA" id="ARBA00022490"/>
    </source>
</evidence>
<dbReference type="CDD" id="cd00769">
    <property type="entry name" value="PheRS_beta_core"/>
    <property type="match status" value="1"/>
</dbReference>
<dbReference type="InterPro" id="IPR002547">
    <property type="entry name" value="tRNA-bd_dom"/>
</dbReference>
<comment type="subcellular location">
    <subcellularLocation>
        <location evidence="1 15">Cytoplasm</location>
    </subcellularLocation>
</comment>
<accession>A0A4Z0GQL7</accession>
<keyword evidence="11 16" id="KW-0694">RNA-binding</keyword>
<dbReference type="GO" id="GO:0016740">
    <property type="term" value="F:transferase activity"/>
    <property type="evidence" value="ECO:0007669"/>
    <property type="project" value="UniProtKB-ARBA"/>
</dbReference>
<dbReference type="PROSITE" id="PS51483">
    <property type="entry name" value="B5"/>
    <property type="match status" value="1"/>
</dbReference>
<dbReference type="NCBIfam" id="TIGR00472">
    <property type="entry name" value="pheT_bact"/>
    <property type="match status" value="1"/>
</dbReference>
<evidence type="ECO:0000259" key="19">
    <source>
        <dbReference type="PROSITE" id="PS51483"/>
    </source>
</evidence>
<evidence type="ECO:0000256" key="1">
    <source>
        <dbReference type="ARBA" id="ARBA00004496"/>
    </source>
</evidence>
<evidence type="ECO:0000313" key="20">
    <source>
        <dbReference type="EMBL" id="TGA99399.1"/>
    </source>
</evidence>
<evidence type="ECO:0000259" key="17">
    <source>
        <dbReference type="PROSITE" id="PS50886"/>
    </source>
</evidence>
<keyword evidence="4 15" id="KW-0963">Cytoplasm</keyword>
<feature type="binding site" evidence="15">
    <location>
        <position position="468"/>
    </location>
    <ligand>
        <name>Mg(2+)</name>
        <dbReference type="ChEBI" id="CHEBI:18420"/>
        <note>shared with alpha subunit</note>
    </ligand>
</feature>
<dbReference type="InterPro" id="IPR005147">
    <property type="entry name" value="tRNA_synthase_B5-dom"/>
</dbReference>
<dbReference type="SUPFAM" id="SSF54991">
    <property type="entry name" value="Anticodon-binding domain of PheRS"/>
    <property type="match status" value="1"/>
</dbReference>
<dbReference type="OrthoDB" id="9805455at2"/>
<keyword evidence="9 15" id="KW-0067">ATP-binding</keyword>
<dbReference type="SMART" id="SM00874">
    <property type="entry name" value="B5"/>
    <property type="match status" value="1"/>
</dbReference>
<dbReference type="InterPro" id="IPR004532">
    <property type="entry name" value="Phe-tRNA-ligase_IIc_bsu_bact"/>
</dbReference>
<feature type="binding site" evidence="15">
    <location>
        <position position="459"/>
    </location>
    <ligand>
        <name>Mg(2+)</name>
        <dbReference type="ChEBI" id="CHEBI:18420"/>
        <note>shared with alpha subunit</note>
    </ligand>
</feature>
<evidence type="ECO:0000256" key="15">
    <source>
        <dbReference type="HAMAP-Rule" id="MF_00283"/>
    </source>
</evidence>
<dbReference type="PROSITE" id="PS51447">
    <property type="entry name" value="FDX_ACB"/>
    <property type="match status" value="1"/>
</dbReference>
<gene>
    <name evidence="15" type="primary">pheT</name>
    <name evidence="20" type="ORF">E4665_03460</name>
</gene>
<comment type="catalytic activity">
    <reaction evidence="14 15">
        <text>tRNA(Phe) + L-phenylalanine + ATP = L-phenylalanyl-tRNA(Phe) + AMP + diphosphate + H(+)</text>
        <dbReference type="Rhea" id="RHEA:19413"/>
        <dbReference type="Rhea" id="RHEA-COMP:9668"/>
        <dbReference type="Rhea" id="RHEA-COMP:9699"/>
        <dbReference type="ChEBI" id="CHEBI:15378"/>
        <dbReference type="ChEBI" id="CHEBI:30616"/>
        <dbReference type="ChEBI" id="CHEBI:33019"/>
        <dbReference type="ChEBI" id="CHEBI:58095"/>
        <dbReference type="ChEBI" id="CHEBI:78442"/>
        <dbReference type="ChEBI" id="CHEBI:78531"/>
        <dbReference type="ChEBI" id="CHEBI:456215"/>
        <dbReference type="EC" id="6.1.1.20"/>
    </reaction>
</comment>
<evidence type="ECO:0000256" key="2">
    <source>
        <dbReference type="ARBA" id="ARBA00008653"/>
    </source>
</evidence>
<dbReference type="PANTHER" id="PTHR10947:SF0">
    <property type="entry name" value="PHENYLALANINE--TRNA LIGASE BETA SUBUNIT"/>
    <property type="match status" value="1"/>
</dbReference>
<dbReference type="HAMAP" id="MF_00283">
    <property type="entry name" value="Phe_tRNA_synth_beta1"/>
    <property type="match status" value="1"/>
</dbReference>
<dbReference type="InterPro" id="IPR045060">
    <property type="entry name" value="Phe-tRNA-ligase_IIc_bsu"/>
</dbReference>
<dbReference type="Gene3D" id="3.30.56.10">
    <property type="match status" value="2"/>
</dbReference>
<comment type="subunit">
    <text evidence="3 15">Tetramer of two alpha and two beta subunits.</text>
</comment>
<evidence type="ECO:0000256" key="3">
    <source>
        <dbReference type="ARBA" id="ARBA00011209"/>
    </source>
</evidence>
<dbReference type="Gene3D" id="3.30.930.10">
    <property type="entry name" value="Bira Bifunctional Protein, Domain 2"/>
    <property type="match status" value="1"/>
</dbReference>
<evidence type="ECO:0000256" key="13">
    <source>
        <dbReference type="ARBA" id="ARBA00023146"/>
    </source>
</evidence>
<organism evidence="20 21">
    <name type="scientific">Sporolactobacillus shoreae</name>
    <dbReference type="NCBI Taxonomy" id="1465501"/>
    <lineage>
        <taxon>Bacteria</taxon>
        <taxon>Bacillati</taxon>
        <taxon>Bacillota</taxon>
        <taxon>Bacilli</taxon>
        <taxon>Bacillales</taxon>
        <taxon>Sporolactobacillaceae</taxon>
        <taxon>Sporolactobacillus</taxon>
    </lineage>
</organism>
<dbReference type="Gene3D" id="3.50.40.10">
    <property type="entry name" value="Phenylalanyl-trna Synthetase, Chain B, domain 3"/>
    <property type="match status" value="1"/>
</dbReference>
<dbReference type="Pfam" id="PF03483">
    <property type="entry name" value="B3_4"/>
    <property type="match status" value="1"/>
</dbReference>
<dbReference type="GO" id="GO:0006432">
    <property type="term" value="P:phenylalanyl-tRNA aminoacylation"/>
    <property type="evidence" value="ECO:0007669"/>
    <property type="project" value="UniProtKB-UniRule"/>
</dbReference>
<evidence type="ECO:0000256" key="5">
    <source>
        <dbReference type="ARBA" id="ARBA00022555"/>
    </source>
</evidence>
<sequence length="803" mass="88142">MLVSYKWLKDYVDLDGVTPEELADQITNAGIEVEHLSYPGEGLKGIVIGKVLTCEPHPDSDHLHVCQVDLGSETVQIVCGAPNVAAGQKVPVATNGARIAGNVKIRRSKFRGVESNGMLCALSELGVDKALAPYEDGIYVFDDDVRVGQDALPYLNLDDAILDLDILVSSAHCMNMIGVAHEVAAILNRPVHIPVPDPHETDEYAAEKVSVTVGAGEKVPYYGARLIEGIRIAPSPRWMQLRLIAAGVRPISNVVDISNYVMLEYGQPLHTFDFGTFGSDRVLVRFAGQNETMKTLDGQERKLTIEDIVITNGKEAVAVAGVMGGESSEITGSTGKVLLESAVFDPISIRKTAARLQMRTDASSRYEKGIDRNRVTQASDRAAELLTKYAYARVLKGIVEQGERTVPETVITLPWQKINRVLGADLSLDVIRGILTRLGFKVDKKGETIRVTVPARRFDVSIPEDLVEEVGRIYGYDHIPATLPEGEAIKASLTQYQELTRRTELLMESAGLTQAYTYSLTTDEHAAAYAVHPSSEKPVKVLSPMSEEHAVLRQSIVPQLIDVVSYHLNRQMPDTALYEIGKVFIPKAGSPRPEEEEHLAGAIAGSRSERNWEGEALPVDFFTVKGIVEKVFDSLSLSDRIDYLPAKRAGLHPGQTADILFDGKVIGYLGALHPAVQKEADLNETFVFEIAIEPLLRGEQAPIIYHGQPRFPSTTRDIALVVKRSVQAADLYKVIKENGEPLLQSVNLFDIYEGSHVAEDEKSMAFSLTYFDPERTLTDDEVSAIHEKILEACEKECGAELRG</sequence>
<dbReference type="InterPro" id="IPR033714">
    <property type="entry name" value="tRNA_bind_bactPheRS"/>
</dbReference>
<dbReference type="FunFam" id="3.30.56.10:FF:000002">
    <property type="entry name" value="Phenylalanine--tRNA ligase beta subunit"/>
    <property type="match status" value="1"/>
</dbReference>
<dbReference type="CDD" id="cd02796">
    <property type="entry name" value="tRNA_bind_bactPheRS"/>
    <property type="match status" value="1"/>
</dbReference>
<dbReference type="PROSITE" id="PS50886">
    <property type="entry name" value="TRBD"/>
    <property type="match status" value="1"/>
</dbReference>
<dbReference type="InterPro" id="IPR041616">
    <property type="entry name" value="PheRS_beta_core"/>
</dbReference>
<dbReference type="Pfam" id="PF01588">
    <property type="entry name" value="tRNA_bind"/>
    <property type="match status" value="1"/>
</dbReference>
<dbReference type="GO" id="GO:0000287">
    <property type="term" value="F:magnesium ion binding"/>
    <property type="evidence" value="ECO:0007669"/>
    <property type="project" value="UniProtKB-UniRule"/>
</dbReference>
<reference evidence="20 21" key="1">
    <citation type="journal article" date="2015" name="Int. J. Syst. Evol. Microbiol.">
        <title>Sporolactobacillus shoreae sp. nov. and Sporolactobacillus spathodeae sp. nov., two spore-forming lactic acid bacteria isolated from tree barks in Thailand.</title>
        <authorList>
            <person name="Thamacharoensuk T."/>
            <person name="Kitahara M."/>
            <person name="Ohkuma M."/>
            <person name="Thongchul N."/>
            <person name="Tanasupawat S."/>
        </authorList>
    </citation>
    <scope>NUCLEOTIDE SEQUENCE [LARGE SCALE GENOMIC DNA]</scope>
    <source>
        <strain evidence="20 21">BK92</strain>
    </source>
</reference>
<keyword evidence="6 15" id="KW-0436">Ligase</keyword>
<keyword evidence="12 15" id="KW-0648">Protein biosynthesis</keyword>
<dbReference type="SUPFAM" id="SSF56037">
    <property type="entry name" value="PheT/TilS domain"/>
    <property type="match status" value="1"/>
</dbReference>
<comment type="caution">
    <text evidence="20">The sequence shown here is derived from an EMBL/GenBank/DDBJ whole genome shotgun (WGS) entry which is preliminary data.</text>
</comment>
<name>A0A4Z0GQL7_9BACL</name>
<dbReference type="GO" id="GO:0005524">
    <property type="term" value="F:ATP binding"/>
    <property type="evidence" value="ECO:0007669"/>
    <property type="project" value="UniProtKB-UniRule"/>
</dbReference>
<dbReference type="InterPro" id="IPR045864">
    <property type="entry name" value="aa-tRNA-synth_II/BPL/LPL"/>
</dbReference>
<dbReference type="GO" id="GO:0004826">
    <property type="term" value="F:phenylalanine-tRNA ligase activity"/>
    <property type="evidence" value="ECO:0007669"/>
    <property type="project" value="UniProtKB-UniRule"/>
</dbReference>
<dbReference type="Gene3D" id="2.40.50.140">
    <property type="entry name" value="Nucleic acid-binding proteins"/>
    <property type="match status" value="1"/>
</dbReference>